<evidence type="ECO:0000313" key="1">
    <source>
        <dbReference type="EMBL" id="HDM36549.1"/>
    </source>
</evidence>
<feature type="non-terminal residue" evidence="1">
    <location>
        <position position="76"/>
    </location>
</feature>
<comment type="caution">
    <text evidence="1">The sequence shown here is derived from an EMBL/GenBank/DDBJ whole genome shotgun (WGS) entry which is preliminary data.</text>
</comment>
<dbReference type="AlphaFoldDB" id="A0A7C1B7T6"/>
<organism evidence="1">
    <name type="scientific">Candidatus Syntropharchaeum butanivorans</name>
    <dbReference type="NCBI Taxonomy" id="1839936"/>
    <lineage>
        <taxon>Archaea</taxon>
        <taxon>Methanobacteriati</taxon>
        <taxon>Methanobacteriota</taxon>
        <taxon>Stenosarchaea group</taxon>
        <taxon>Methanomicrobia</taxon>
        <taxon>Methanosarcinales</taxon>
        <taxon>ANME-2 cluster</taxon>
        <taxon>Candidatus Syntropharchaeum</taxon>
    </lineage>
</organism>
<dbReference type="EMBL" id="DQZR01000204">
    <property type="protein sequence ID" value="HDM36549.1"/>
    <property type="molecule type" value="Genomic_DNA"/>
</dbReference>
<dbReference type="InterPro" id="IPR002817">
    <property type="entry name" value="ThiC/BzaA/B"/>
</dbReference>
<sequence>MTLIIEAKRESSHVKSPLIREVARREGLEPERLARLIASGRVVIPANLNRNLEKRIEEGGIRGVGEFLSTKINANI</sequence>
<gene>
    <name evidence="1" type="ORF">ENG09_04785</name>
</gene>
<reference evidence="1" key="1">
    <citation type="journal article" date="2020" name="mSystems">
        <title>Genome- and Community-Level Interaction Insights into Carbon Utilization and Element Cycling Functions of Hydrothermarchaeota in Hydrothermal Sediment.</title>
        <authorList>
            <person name="Zhou Z."/>
            <person name="Liu Y."/>
            <person name="Xu W."/>
            <person name="Pan J."/>
            <person name="Luo Z.H."/>
            <person name="Li M."/>
        </authorList>
    </citation>
    <scope>NUCLEOTIDE SEQUENCE [LARGE SCALE GENOMIC DNA]</scope>
    <source>
        <strain evidence="1">HyVt-185</strain>
    </source>
</reference>
<proteinExistence type="predicted"/>
<dbReference type="GO" id="GO:0051536">
    <property type="term" value="F:iron-sulfur cluster binding"/>
    <property type="evidence" value="ECO:0007669"/>
    <property type="project" value="InterPro"/>
</dbReference>
<accession>A0A7C1B7T6</accession>
<name>A0A7C1B7T6_9EURY</name>
<dbReference type="Pfam" id="PF01964">
    <property type="entry name" value="ThiC_Rad_SAM"/>
    <property type="match status" value="1"/>
</dbReference>
<protein>
    <submittedName>
        <fullName evidence="1">Uncharacterized protein</fullName>
    </submittedName>
</protein>
<dbReference type="GO" id="GO:0009228">
    <property type="term" value="P:thiamine biosynthetic process"/>
    <property type="evidence" value="ECO:0007669"/>
    <property type="project" value="InterPro"/>
</dbReference>
<dbReference type="Proteomes" id="UP000885863">
    <property type="component" value="Unassembled WGS sequence"/>
</dbReference>